<keyword evidence="3 5" id="KW-0697">Rotamase</keyword>
<dbReference type="eggNOG" id="COG0652">
    <property type="taxonomic scope" value="Bacteria"/>
</dbReference>
<dbReference type="PATRIC" id="fig|1313292.3.peg.431"/>
<dbReference type="FunFam" id="3.10.50.40:FF:000006">
    <property type="entry name" value="Peptidyl-prolyl cis-trans isomerase"/>
    <property type="match status" value="1"/>
</dbReference>
<sequence>MKKNCTIKVNNLNIDLRNALVKRYLLYFLLSLMLLACDSKRKGLVERDGLFALIDTNKGTIEVELYYKIAPLTVMNFVGLSEGTIKNSVTDRPYFENIIFHRVVDGFVIQTGDPTGTGTGGPGYVFPDELSKDLSHNEPGVVSMANAGPDTNGSQFFITLADNLTYLDRKHSIFGKVVSGMDTVRSISQGDKIERVKIIRVGEDANAFKVDNEEFLKLKKDYETKKVEEAEKYMTSQLEIIDQDYKDFQKDKSGILYKITKKGKGKNVKKGNVVKVDYEGFLLNGVKFDSSIDRGEPIEFVVGSGQVIEGWDLMLLDMCEGEERMLVIPPSLAYGKRSVGDVIKANSFLKFNVILNKVN</sequence>
<evidence type="ECO:0000259" key="7">
    <source>
        <dbReference type="PROSITE" id="PS50059"/>
    </source>
</evidence>
<dbReference type="AlphaFoldDB" id="W5SUQ2"/>
<dbReference type="Gene3D" id="3.10.50.40">
    <property type="match status" value="1"/>
</dbReference>
<evidence type="ECO:0000256" key="4">
    <source>
        <dbReference type="ARBA" id="ARBA00023235"/>
    </source>
</evidence>
<evidence type="ECO:0000256" key="6">
    <source>
        <dbReference type="SAM" id="Phobius"/>
    </source>
</evidence>
<accession>W5SUQ2</accession>
<evidence type="ECO:0000256" key="3">
    <source>
        <dbReference type="ARBA" id="ARBA00023110"/>
    </source>
</evidence>
<dbReference type="SUPFAM" id="SSF50891">
    <property type="entry name" value="Cyclophilin-like"/>
    <property type="match status" value="1"/>
</dbReference>
<dbReference type="PROSITE" id="PS50072">
    <property type="entry name" value="CSA_PPIASE_2"/>
    <property type="match status" value="1"/>
</dbReference>
<protein>
    <recommendedName>
        <fullName evidence="2 5">peptidylprolyl isomerase</fullName>
        <ecNumber evidence="2 5">5.2.1.8</ecNumber>
    </recommendedName>
</protein>
<dbReference type="SUPFAM" id="SSF54534">
    <property type="entry name" value="FKBP-like"/>
    <property type="match status" value="1"/>
</dbReference>
<dbReference type="Proteomes" id="UP000019330">
    <property type="component" value="Chromosome"/>
</dbReference>
<dbReference type="CDD" id="cd00317">
    <property type="entry name" value="cyclophilin"/>
    <property type="match status" value="1"/>
</dbReference>
<dbReference type="InterPro" id="IPR044666">
    <property type="entry name" value="Cyclophilin_A-like"/>
</dbReference>
<reference evidence="9" key="1">
    <citation type="submission" date="2013-04" db="EMBL/GenBank/DDBJ databases">
        <title>Comparative Genomics of Relapsing Fever Spirochetes.</title>
        <authorList>
            <person name="Schwan T.G."/>
            <person name="Raffel S.J."/>
            <person name="Porcella S.F."/>
            <person name="Martens C.A."/>
            <person name="Bruno D.P."/>
            <person name="Ricklefs S.M."/>
            <person name="Barbian K.B."/>
        </authorList>
    </citation>
    <scope>NUCLEOTIDE SEQUENCE [LARGE SCALE GENOMIC DNA]</scope>
    <source>
        <strain evidence="9">Co53</strain>
    </source>
</reference>
<evidence type="ECO:0000313" key="10">
    <source>
        <dbReference type="Proteomes" id="UP000019330"/>
    </source>
</evidence>
<evidence type="ECO:0000259" key="8">
    <source>
        <dbReference type="PROSITE" id="PS50072"/>
    </source>
</evidence>
<evidence type="ECO:0000256" key="2">
    <source>
        <dbReference type="ARBA" id="ARBA00013194"/>
    </source>
</evidence>
<keyword evidence="6" id="KW-0472">Membrane</keyword>
<dbReference type="eggNOG" id="COG0545">
    <property type="taxonomic scope" value="Bacteria"/>
</dbReference>
<evidence type="ECO:0000256" key="1">
    <source>
        <dbReference type="ARBA" id="ARBA00000971"/>
    </source>
</evidence>
<organism evidence="9 10">
    <name type="scientific">Borrelia coriaceae ATCC 43381</name>
    <dbReference type="NCBI Taxonomy" id="1408429"/>
    <lineage>
        <taxon>Bacteria</taxon>
        <taxon>Pseudomonadati</taxon>
        <taxon>Spirochaetota</taxon>
        <taxon>Spirochaetia</taxon>
        <taxon>Spirochaetales</taxon>
        <taxon>Borreliaceae</taxon>
        <taxon>Borrelia</taxon>
    </lineage>
</organism>
<dbReference type="PANTHER" id="PTHR45625">
    <property type="entry name" value="PEPTIDYL-PROLYL CIS-TRANS ISOMERASE-RELATED"/>
    <property type="match status" value="1"/>
</dbReference>
<dbReference type="RefSeq" id="WP_245580765.1">
    <property type="nucleotide sequence ID" value="NZ_KI912384.1"/>
</dbReference>
<comment type="catalytic activity">
    <reaction evidence="1 5">
        <text>[protein]-peptidylproline (omega=180) = [protein]-peptidylproline (omega=0)</text>
        <dbReference type="Rhea" id="RHEA:16237"/>
        <dbReference type="Rhea" id="RHEA-COMP:10747"/>
        <dbReference type="Rhea" id="RHEA-COMP:10748"/>
        <dbReference type="ChEBI" id="CHEBI:83833"/>
        <dbReference type="ChEBI" id="CHEBI:83834"/>
        <dbReference type="EC" id="5.2.1.8"/>
    </reaction>
</comment>
<dbReference type="Gene3D" id="2.40.100.10">
    <property type="entry name" value="Cyclophilin-like"/>
    <property type="match status" value="1"/>
</dbReference>
<dbReference type="Pfam" id="PF00254">
    <property type="entry name" value="FKBP_C"/>
    <property type="match status" value="1"/>
</dbReference>
<keyword evidence="10" id="KW-1185">Reference proteome</keyword>
<dbReference type="InterPro" id="IPR002130">
    <property type="entry name" value="Cyclophilin-type_PPIase_dom"/>
</dbReference>
<evidence type="ECO:0000313" key="9">
    <source>
        <dbReference type="EMBL" id="AHH10582.1"/>
    </source>
</evidence>
<evidence type="ECO:0000256" key="5">
    <source>
        <dbReference type="PROSITE-ProRule" id="PRU00277"/>
    </source>
</evidence>
<dbReference type="InterPro" id="IPR046357">
    <property type="entry name" value="PPIase_dom_sf"/>
</dbReference>
<dbReference type="PRINTS" id="PR00153">
    <property type="entry name" value="CSAPPISMRASE"/>
</dbReference>
<dbReference type="EMBL" id="CP005745">
    <property type="protein sequence ID" value="AHH10582.1"/>
    <property type="molecule type" value="Genomic_DNA"/>
</dbReference>
<keyword evidence="6" id="KW-0812">Transmembrane</keyword>
<keyword evidence="6" id="KW-1133">Transmembrane helix</keyword>
<gene>
    <name evidence="9" type="ORF">BCO_0074100</name>
</gene>
<keyword evidence="4 5" id="KW-0413">Isomerase</keyword>
<dbReference type="PANTHER" id="PTHR45625:SF4">
    <property type="entry name" value="PEPTIDYLPROLYL ISOMERASE DOMAIN AND WD REPEAT-CONTAINING PROTEIN 1"/>
    <property type="match status" value="1"/>
</dbReference>
<feature type="domain" description="PPIase FKBP-type" evidence="7">
    <location>
        <begin position="271"/>
        <end position="359"/>
    </location>
</feature>
<feature type="transmembrane region" description="Helical" evidence="6">
    <location>
        <begin position="20"/>
        <end position="37"/>
    </location>
</feature>
<dbReference type="HOGENOM" id="CLU_012062_5_0_12"/>
<dbReference type="Pfam" id="PF00160">
    <property type="entry name" value="Pro_isomerase"/>
    <property type="match status" value="1"/>
</dbReference>
<proteinExistence type="predicted"/>
<name>W5SUQ2_9SPIR</name>
<feature type="domain" description="PPIase cyclophilin-type" evidence="8">
    <location>
        <begin position="59"/>
        <end position="189"/>
    </location>
</feature>
<dbReference type="STRING" id="1313292.BCO_0074100"/>
<dbReference type="InterPro" id="IPR029000">
    <property type="entry name" value="Cyclophilin-like_dom_sf"/>
</dbReference>
<dbReference type="GO" id="GO:0003755">
    <property type="term" value="F:peptidyl-prolyl cis-trans isomerase activity"/>
    <property type="evidence" value="ECO:0007669"/>
    <property type="project" value="UniProtKB-KW"/>
</dbReference>
<dbReference type="EC" id="5.2.1.8" evidence="2 5"/>
<dbReference type="PROSITE" id="PS50059">
    <property type="entry name" value="FKBP_PPIASE"/>
    <property type="match status" value="1"/>
</dbReference>
<dbReference type="InterPro" id="IPR001179">
    <property type="entry name" value="PPIase_FKBP_dom"/>
</dbReference>